<dbReference type="OrthoDB" id="5821199at2759"/>
<dbReference type="PANTHER" id="PTHR21700:SF32">
    <property type="entry name" value="TRANSTHYRETIN-LIKE FAMILY PROTEIN"/>
    <property type="match status" value="1"/>
</dbReference>
<protein>
    <submittedName>
        <fullName evidence="8">Transthyretin domain containing protein</fullName>
    </submittedName>
</protein>
<dbReference type="Proteomes" id="UP000025227">
    <property type="component" value="Unplaced"/>
</dbReference>
<evidence type="ECO:0000256" key="4">
    <source>
        <dbReference type="ARBA" id="ARBA00022729"/>
    </source>
</evidence>
<evidence type="ECO:0000256" key="6">
    <source>
        <dbReference type="SAM" id="SignalP"/>
    </source>
</evidence>
<keyword evidence="4 6" id="KW-0732">Signal</keyword>
<feature type="chain" id="PRO_5029546056" evidence="6">
    <location>
        <begin position="20"/>
        <end position="178"/>
    </location>
</feature>
<dbReference type="Pfam" id="PF01060">
    <property type="entry name" value="TTR-52"/>
    <property type="match status" value="1"/>
</dbReference>
<accession>A0A7I4YR49</accession>
<dbReference type="InterPro" id="IPR038479">
    <property type="entry name" value="Transthyretin-like_sf"/>
</dbReference>
<organism evidence="7 8">
    <name type="scientific">Haemonchus contortus</name>
    <name type="common">Barber pole worm</name>
    <dbReference type="NCBI Taxonomy" id="6289"/>
    <lineage>
        <taxon>Eukaryota</taxon>
        <taxon>Metazoa</taxon>
        <taxon>Ecdysozoa</taxon>
        <taxon>Nematoda</taxon>
        <taxon>Chromadorea</taxon>
        <taxon>Rhabditida</taxon>
        <taxon>Rhabditina</taxon>
        <taxon>Rhabditomorpha</taxon>
        <taxon>Strongyloidea</taxon>
        <taxon>Trichostrongylidae</taxon>
        <taxon>Haemonchus</taxon>
    </lineage>
</organism>
<dbReference type="Gene3D" id="2.60.40.3330">
    <property type="match status" value="1"/>
</dbReference>
<feature type="compositionally biased region" description="Basic residues" evidence="5">
    <location>
        <begin position="142"/>
        <end position="161"/>
    </location>
</feature>
<evidence type="ECO:0000256" key="3">
    <source>
        <dbReference type="ARBA" id="ARBA00022525"/>
    </source>
</evidence>
<name>A0A7I4YR49_HAECO</name>
<comment type="subcellular location">
    <subcellularLocation>
        <location evidence="1">Secreted</location>
    </subcellularLocation>
</comment>
<feature type="region of interest" description="Disordered" evidence="5">
    <location>
        <begin position="137"/>
        <end position="178"/>
    </location>
</feature>
<keyword evidence="7" id="KW-1185">Reference proteome</keyword>
<dbReference type="OMA" id="KLMDQTH"/>
<evidence type="ECO:0000313" key="7">
    <source>
        <dbReference type="Proteomes" id="UP000025227"/>
    </source>
</evidence>
<dbReference type="InterPro" id="IPR001534">
    <property type="entry name" value="Transthyretin-like"/>
</dbReference>
<keyword evidence="3" id="KW-0964">Secreted</keyword>
<evidence type="ECO:0000256" key="5">
    <source>
        <dbReference type="SAM" id="MobiDB-lite"/>
    </source>
</evidence>
<dbReference type="AlphaFoldDB" id="A0A7I4YR49"/>
<evidence type="ECO:0000256" key="2">
    <source>
        <dbReference type="ARBA" id="ARBA00010112"/>
    </source>
</evidence>
<proteinExistence type="inferred from homology"/>
<dbReference type="WBParaSite" id="HCON_00133870-00001">
    <property type="protein sequence ID" value="HCON_00133870-00001"/>
    <property type="gene ID" value="HCON_00133870"/>
</dbReference>
<dbReference type="GO" id="GO:0005576">
    <property type="term" value="C:extracellular region"/>
    <property type="evidence" value="ECO:0007669"/>
    <property type="project" value="UniProtKB-SubCell"/>
</dbReference>
<feature type="signal peptide" evidence="6">
    <location>
        <begin position="1"/>
        <end position="19"/>
    </location>
</feature>
<dbReference type="PANTHER" id="PTHR21700">
    <property type="entry name" value="TRANSTHYRETIN-LIKE FAMILY PROTEIN-RELATED"/>
    <property type="match status" value="1"/>
</dbReference>
<sequence>IMLWKVLCTTLLLIVSVSSRSIAVKGNLKCGKYPAGQILLRLWDSSRVEGTKDKLMDQTHSDNDGNFDLVAHGTLRNGWQPVMTIHHDCDDAKNPGRRMLKFRLPLSYIEDADPPKKWFDLGVFNLETHINDSEERVEQITKRRRRHRHRAHRSAARHRTTRSPLDTFDSPEDRNEPW</sequence>
<evidence type="ECO:0000256" key="1">
    <source>
        <dbReference type="ARBA" id="ARBA00004613"/>
    </source>
</evidence>
<evidence type="ECO:0000313" key="8">
    <source>
        <dbReference type="WBParaSite" id="HCON_00133870-00001"/>
    </source>
</evidence>
<comment type="similarity">
    <text evidence="2">Belongs to the nematode transthyretin-like family.</text>
</comment>
<reference evidence="8" key="1">
    <citation type="submission" date="2020-12" db="UniProtKB">
        <authorList>
            <consortium name="WormBaseParasite"/>
        </authorList>
    </citation>
    <scope>IDENTIFICATION</scope>
    <source>
        <strain evidence="8">MHco3</strain>
    </source>
</reference>
<dbReference type="GO" id="GO:0009986">
    <property type="term" value="C:cell surface"/>
    <property type="evidence" value="ECO:0007669"/>
    <property type="project" value="InterPro"/>
</dbReference>